<evidence type="ECO:0008006" key="5">
    <source>
        <dbReference type="Google" id="ProtNLM"/>
    </source>
</evidence>
<keyword evidence="4" id="KW-1185">Reference proteome</keyword>
<evidence type="ECO:0000256" key="1">
    <source>
        <dbReference type="SAM" id="MobiDB-lite"/>
    </source>
</evidence>
<keyword evidence="2" id="KW-0472">Membrane</keyword>
<keyword evidence="2" id="KW-1133">Transmembrane helix</keyword>
<feature type="transmembrane region" description="Helical" evidence="2">
    <location>
        <begin position="31"/>
        <end position="53"/>
    </location>
</feature>
<evidence type="ECO:0000313" key="3">
    <source>
        <dbReference type="EMBL" id="KCZ93879.1"/>
    </source>
</evidence>
<keyword evidence="2" id="KW-0812">Transmembrane</keyword>
<dbReference type="OrthoDB" id="7620115at2"/>
<accession>A0A059FT83</accession>
<dbReference type="STRING" id="1280950.HJO_00850"/>
<dbReference type="EMBL" id="ARYK01000001">
    <property type="protein sequence ID" value="KCZ93879.1"/>
    <property type="molecule type" value="Genomic_DNA"/>
</dbReference>
<dbReference type="RefSeq" id="WP_035612562.1">
    <property type="nucleotide sequence ID" value="NZ_ARYK01000001.1"/>
</dbReference>
<sequence>MTEKPDPYPGEFTTAPQMDPEAIRARKKRNVWLGLALFGFVVLVGITTVIRLAGADLSNGAGFYYNASDSQGKKAEQPALPPGMTEDQATPPAPSPEESPE</sequence>
<protein>
    <recommendedName>
        <fullName evidence="5">Cytochrome C oxidase assembly protein</fullName>
    </recommendedName>
</protein>
<proteinExistence type="predicted"/>
<dbReference type="PATRIC" id="fig|1280950.3.peg.171"/>
<evidence type="ECO:0000256" key="2">
    <source>
        <dbReference type="SAM" id="Phobius"/>
    </source>
</evidence>
<comment type="caution">
    <text evidence="3">The sequence shown here is derived from an EMBL/GenBank/DDBJ whole genome shotgun (WGS) entry which is preliminary data.</text>
</comment>
<reference evidence="3 4" key="1">
    <citation type="journal article" date="2014" name="Antonie Van Leeuwenhoek">
        <title>Hyphomonas beringensis sp. nov. and Hyphomonas chukchiensis sp. nov., isolated from surface seawater of the Bering Sea and Chukchi Sea.</title>
        <authorList>
            <person name="Li C."/>
            <person name="Lai Q."/>
            <person name="Li G."/>
            <person name="Dong C."/>
            <person name="Wang J."/>
            <person name="Liao Y."/>
            <person name="Shao Z."/>
        </authorList>
    </citation>
    <scope>NUCLEOTIDE SEQUENCE [LARGE SCALE GENOMIC DNA]</scope>
    <source>
        <strain evidence="3 4">MHS-2</strain>
    </source>
</reference>
<feature type="compositionally biased region" description="Pro residues" evidence="1">
    <location>
        <begin position="91"/>
        <end position="101"/>
    </location>
</feature>
<gene>
    <name evidence="3" type="ORF">HJO_00850</name>
</gene>
<name>A0A059FT83_9PROT</name>
<organism evidence="3 4">
    <name type="scientific">Hyphomonas johnsonii MHS-2</name>
    <dbReference type="NCBI Taxonomy" id="1280950"/>
    <lineage>
        <taxon>Bacteria</taxon>
        <taxon>Pseudomonadati</taxon>
        <taxon>Pseudomonadota</taxon>
        <taxon>Alphaproteobacteria</taxon>
        <taxon>Hyphomonadales</taxon>
        <taxon>Hyphomonadaceae</taxon>
        <taxon>Hyphomonas</taxon>
    </lineage>
</organism>
<dbReference type="Proteomes" id="UP000025171">
    <property type="component" value="Unassembled WGS sequence"/>
</dbReference>
<dbReference type="AlphaFoldDB" id="A0A059FT83"/>
<evidence type="ECO:0000313" key="4">
    <source>
        <dbReference type="Proteomes" id="UP000025171"/>
    </source>
</evidence>
<feature type="region of interest" description="Disordered" evidence="1">
    <location>
        <begin position="65"/>
        <end position="101"/>
    </location>
</feature>